<feature type="signal peptide" evidence="2">
    <location>
        <begin position="1"/>
        <end position="24"/>
    </location>
</feature>
<accession>A0ABV8DJ85</accession>
<evidence type="ECO:0000256" key="1">
    <source>
        <dbReference type="SAM" id="MobiDB-lite"/>
    </source>
</evidence>
<dbReference type="Proteomes" id="UP001595693">
    <property type="component" value="Unassembled WGS sequence"/>
</dbReference>
<evidence type="ECO:0000313" key="4">
    <source>
        <dbReference type="Proteomes" id="UP001595693"/>
    </source>
</evidence>
<gene>
    <name evidence="3" type="primary">traN</name>
    <name evidence="3" type="ORF">ACFOW3_28305</name>
</gene>
<feature type="chain" id="PRO_5045809515" evidence="2">
    <location>
        <begin position="25"/>
        <end position="1305"/>
    </location>
</feature>
<name>A0ABV8DJ85_9BURK</name>
<dbReference type="EMBL" id="JBHSAJ010000182">
    <property type="protein sequence ID" value="MFC3938528.1"/>
    <property type="molecule type" value="Genomic_DNA"/>
</dbReference>
<organism evidence="3 4">
    <name type="scientific">Acidovorax facilis</name>
    <dbReference type="NCBI Taxonomy" id="12917"/>
    <lineage>
        <taxon>Bacteria</taxon>
        <taxon>Pseudomonadati</taxon>
        <taxon>Pseudomonadota</taxon>
        <taxon>Betaproteobacteria</taxon>
        <taxon>Burkholderiales</taxon>
        <taxon>Comamonadaceae</taxon>
        <taxon>Acidovorax</taxon>
    </lineage>
</organism>
<dbReference type="RefSeq" id="WP_055400081.1">
    <property type="nucleotide sequence ID" value="NZ_JAMXAX010000022.1"/>
</dbReference>
<reference evidence="4" key="1">
    <citation type="journal article" date="2019" name="Int. J. Syst. Evol. Microbiol.">
        <title>The Global Catalogue of Microorganisms (GCM) 10K type strain sequencing project: providing services to taxonomists for standard genome sequencing and annotation.</title>
        <authorList>
            <consortium name="The Broad Institute Genomics Platform"/>
            <consortium name="The Broad Institute Genome Sequencing Center for Infectious Disease"/>
            <person name="Wu L."/>
            <person name="Ma J."/>
        </authorList>
    </citation>
    <scope>NUCLEOTIDE SEQUENCE [LARGE SCALE GENOMIC DNA]</scope>
    <source>
        <strain evidence="4">CCUG 2113</strain>
    </source>
</reference>
<dbReference type="InterPro" id="IPR014121">
    <property type="entry name" value="TraN_Ftype"/>
</dbReference>
<evidence type="ECO:0000313" key="3">
    <source>
        <dbReference type="EMBL" id="MFC3938528.1"/>
    </source>
</evidence>
<proteinExistence type="predicted"/>
<evidence type="ECO:0000256" key="2">
    <source>
        <dbReference type="SAM" id="SignalP"/>
    </source>
</evidence>
<sequence>MWLKLTGRILIAVLGFNYSVGALAQAVTTRMEQSALDAATTKERNVTGWIDQPATLPGPTSPNVTPLAGSAIYRAPTAGEVSLDRAASTKWSTQFAPASKAATLDSAQSGQDMASQSLDALMPNPNADYNRAQDGVTSTSSTGRKVNVNELFPNFNQTEANEMSQMGKDTYADPTKLEPLTKQNSRNRRKDGCRRTEFVSLYKQQTSSARAADANHRIYRITFQETEKRAVVGAPEKKACFRNGNPNAECVQEPLFDVDTKASTYSQGQVRLQLPTLGASASTWQDQVDEGHAIRYEYTPFSAGTKYNYFTYNHRLFFVVNGAMQDATQHVASYGTAKDKWTSVITTSVPQGTSEVILLADLYRTEVNYYEPPPSGCMPDPPTTCAIPSRGGDVINWCPGERGASVLEMYDDRRQDTAANTGHKWVNDAIANTARNDHSSDTGLQAQMVGKMNASSGTKAMELVNSCNRISDGSFTQNGGKPYNREQVNNCEKIIKEAFTPNGCSGMQRQFGLAEVGDHVYLRVRGWNKVKLPVLDALGKPTGQFTYRRDPVPVQGAVANIARFPVLSPALDCPDCNTEPEEGYYVEYIHSPFGGDPKKTGVSRIRMLGGTATASHFGRPSDGWLPAVSATADSSRTEVEFAAALQMVTVNEITGCNDYLKMVSDNLCKKPTMACTDQRSTVTSGSVTFGHGLATSGFIDMLSPWLKGSASFPDYAEAGPSAPNASDSEDWFGLDKMCWGAKGGPLLQCGKMEGEGVQFDEITEGDKVYQSNCAYAENVDGKKLSQCRPLPAFSVCADQRFVGLFSGICYVENKAFDCGEQAPGNWTTDTENQVDVCQGTLRCVGTECTRPNLTGSSKADFATAASGMEALNMMKYDMVCAETGKPPASLTETCTLSIFGGKQYYCSYTVGSGKVITDVALVDGNCCRQARKDVKNEAPNWMQYLQGYYIVKKIGENSITQSYLANTGIKDVYNNAGRFYGEVSDQITAPFHDLYDKGSAFINDSIVKPVSSGLDRFFGASGSSTTIPAEAAADGVTKLPAAQSYFGKFGSALKSFQQELMKRAFEFVNAISPELANAIFMVGPDKVITLTPGFELAMNSYLIFRLIVQIIFACKTPEYEWAANEKWRLCSFAGTCCSKKVAFLGCIQKRDLYCCYKSIAARVIATEILRKGLIPGRSGYQVQGCSVNCSGFTPQELGQVDWAQVDLMEWTDSLIESGLINPQSPESRYGVQGNEIDLSRSLAIEDSTADIDRTVPAVKTVDLLKENSSELLDMSRAVDQFENCYDPNDKSKMPSSYAACKPAEK</sequence>
<protein>
    <submittedName>
        <fullName evidence="3">Conjugal transfer protein TraN</fullName>
    </submittedName>
</protein>
<keyword evidence="4" id="KW-1185">Reference proteome</keyword>
<feature type="region of interest" description="Disordered" evidence="1">
    <location>
        <begin position="118"/>
        <end position="143"/>
    </location>
</feature>
<keyword evidence="2" id="KW-0732">Signal</keyword>
<dbReference type="Pfam" id="PF06986">
    <property type="entry name" value="F_T4SS_TraN"/>
    <property type="match status" value="1"/>
</dbReference>
<comment type="caution">
    <text evidence="3">The sequence shown here is derived from an EMBL/GenBank/DDBJ whole genome shotgun (WGS) entry which is preliminary data.</text>
</comment>